<evidence type="ECO:0000256" key="1">
    <source>
        <dbReference type="SAM" id="SignalP"/>
    </source>
</evidence>
<dbReference type="Proteomes" id="UP001139353">
    <property type="component" value="Unassembled WGS sequence"/>
</dbReference>
<dbReference type="RefSeq" id="WP_275682760.1">
    <property type="nucleotide sequence ID" value="NZ_JAJLJH010000003.1"/>
</dbReference>
<feature type="signal peptide" evidence="1">
    <location>
        <begin position="1"/>
        <end position="25"/>
    </location>
</feature>
<reference evidence="2" key="1">
    <citation type="submission" date="2021-11" db="EMBL/GenBank/DDBJ databases">
        <title>BS-T2-15 a new species belonging to the Comamonadaceae family isolated from the soil of a French oak forest.</title>
        <authorList>
            <person name="Mieszkin S."/>
            <person name="Alain K."/>
        </authorList>
    </citation>
    <scope>NUCLEOTIDE SEQUENCE</scope>
    <source>
        <strain evidence="2">BS-T2-15</strain>
    </source>
</reference>
<keyword evidence="3" id="KW-1185">Reference proteome</keyword>
<sequence>MTRTLQALAVMLALAATGVSTEAAAADKLASPPAFVHDVRIEQIAEAYAKDAVDDARDKHAVALDGSEKSIQWVERILSSMHDAYARAQPKPSEDVVMSYAKAYGSYIGEVYRHQHGGEWGIVTLGGQSFPGMQAGGSGGTFWPWGRVRNRLVNGPEDNVADYYAVLLKPTAPAPEAASAPAGK</sequence>
<dbReference type="EMBL" id="JAJLJH010000003">
    <property type="protein sequence ID" value="MCK9686719.1"/>
    <property type="molecule type" value="Genomic_DNA"/>
</dbReference>
<accession>A0A9X2C2D8</accession>
<comment type="caution">
    <text evidence="2">The sequence shown here is derived from an EMBL/GenBank/DDBJ whole genome shotgun (WGS) entry which is preliminary data.</text>
</comment>
<gene>
    <name evidence="2" type="ORF">LPC04_13475</name>
</gene>
<evidence type="ECO:0000313" key="3">
    <source>
        <dbReference type="Proteomes" id="UP001139353"/>
    </source>
</evidence>
<organism evidence="2 3">
    <name type="scientific">Scleromatobacter humisilvae</name>
    <dbReference type="NCBI Taxonomy" id="2897159"/>
    <lineage>
        <taxon>Bacteria</taxon>
        <taxon>Pseudomonadati</taxon>
        <taxon>Pseudomonadota</taxon>
        <taxon>Betaproteobacteria</taxon>
        <taxon>Burkholderiales</taxon>
        <taxon>Sphaerotilaceae</taxon>
        <taxon>Scleromatobacter</taxon>
    </lineage>
</organism>
<dbReference type="AlphaFoldDB" id="A0A9X2C2D8"/>
<proteinExistence type="predicted"/>
<feature type="chain" id="PRO_5040909002" evidence="1">
    <location>
        <begin position="26"/>
        <end position="184"/>
    </location>
</feature>
<evidence type="ECO:0000313" key="2">
    <source>
        <dbReference type="EMBL" id="MCK9686719.1"/>
    </source>
</evidence>
<protein>
    <submittedName>
        <fullName evidence="2">Uncharacterized protein</fullName>
    </submittedName>
</protein>
<name>A0A9X2C2D8_9BURK</name>
<keyword evidence="1" id="KW-0732">Signal</keyword>